<comment type="caution">
    <text evidence="1">The sequence shown here is derived from an EMBL/GenBank/DDBJ whole genome shotgun (WGS) entry which is preliminary data.</text>
</comment>
<gene>
    <name evidence="1" type="ORF">TU35_004500</name>
</gene>
<proteinExistence type="predicted"/>
<organism evidence="1 2">
    <name type="scientific">Thermoproteus sp. AZ2</name>
    <dbReference type="NCBI Taxonomy" id="1609232"/>
    <lineage>
        <taxon>Archaea</taxon>
        <taxon>Thermoproteota</taxon>
        <taxon>Thermoprotei</taxon>
        <taxon>Thermoproteales</taxon>
        <taxon>Thermoproteaceae</taxon>
        <taxon>Thermoproteus</taxon>
    </lineage>
</organism>
<dbReference type="Proteomes" id="UP000033636">
    <property type="component" value="Unassembled WGS sequence"/>
</dbReference>
<name>A0ACC6V0H6_9CREN</name>
<protein>
    <submittedName>
        <fullName evidence="1">S1C family serine protease</fullName>
        <ecNumber evidence="1">3.4.21.-</ecNumber>
    </submittedName>
</protein>
<dbReference type="EC" id="3.4.21.-" evidence="1"/>
<dbReference type="EMBL" id="JZWT02000009">
    <property type="protein sequence ID" value="MFB6490500.1"/>
    <property type="molecule type" value="Genomic_DNA"/>
</dbReference>
<reference evidence="1" key="1">
    <citation type="submission" date="2024-07" db="EMBL/GenBank/DDBJ databases">
        <title>Metagenome and Metagenome-Assembled Genomes of Archaea from a hot spring from the geothermal field of Los Azufres, Mexico.</title>
        <authorList>
            <person name="Marin-Paredes R."/>
            <person name="Martinez-Romero E."/>
            <person name="Servin-Garciduenas L.E."/>
        </authorList>
    </citation>
    <scope>NUCLEOTIDE SEQUENCE</scope>
</reference>
<keyword evidence="1" id="KW-0378">Hydrolase</keyword>
<keyword evidence="1" id="KW-0645">Protease</keyword>
<evidence type="ECO:0000313" key="2">
    <source>
        <dbReference type="Proteomes" id="UP000033636"/>
    </source>
</evidence>
<evidence type="ECO:0000313" key="1">
    <source>
        <dbReference type="EMBL" id="MFB6490500.1"/>
    </source>
</evidence>
<accession>A0ACC6V0H6</accession>
<sequence>MDITALVEKASKSVVGIVTGELGWFGEVLQRSFGTGFYIDRQVLATAFHVIAGAEVLTLVTPDGDAAKARVIAGDPQDDIALLYAESPGPPLPLGSALDLKVGEYVVALGYPLAMLDRPTATLGIVSAVGRYLRVGDRVFEGLIQTDAAINPGNSGGPLVTANGYAVGVNSAIIAGAQNIGFAVPIDLVKIMYDMVRRYGRYVRPSLGVLVAPLNKALAKAYGMPASRGLYVAEVLAGSIADRLGVEPGDIIIAVNGEGVSNTFELRVAVAESLINNKPIRLRVIRRGRELELE</sequence>